<feature type="compositionally biased region" description="Gly residues" evidence="1">
    <location>
        <begin position="684"/>
        <end position="699"/>
    </location>
</feature>
<evidence type="ECO:0008006" key="4">
    <source>
        <dbReference type="Google" id="ProtNLM"/>
    </source>
</evidence>
<dbReference type="InParanoid" id="A0A067MEN7"/>
<protein>
    <recommendedName>
        <fullName evidence="4">F-box domain-containing protein</fullName>
    </recommendedName>
</protein>
<feature type="region of interest" description="Disordered" evidence="1">
    <location>
        <begin position="578"/>
        <end position="598"/>
    </location>
</feature>
<evidence type="ECO:0000313" key="3">
    <source>
        <dbReference type="Proteomes" id="UP000027195"/>
    </source>
</evidence>
<dbReference type="AlphaFoldDB" id="A0A067MEN7"/>
<name>A0A067MEN7_BOTB1</name>
<dbReference type="EMBL" id="KL198071">
    <property type="protein sequence ID" value="KDQ10051.1"/>
    <property type="molecule type" value="Genomic_DNA"/>
</dbReference>
<feature type="region of interest" description="Disordered" evidence="1">
    <location>
        <begin position="679"/>
        <end position="855"/>
    </location>
</feature>
<proteinExistence type="predicted"/>
<dbReference type="HOGENOM" id="CLU_016774_0_0_1"/>
<evidence type="ECO:0000256" key="1">
    <source>
        <dbReference type="SAM" id="MobiDB-lite"/>
    </source>
</evidence>
<feature type="compositionally biased region" description="Gly residues" evidence="1">
    <location>
        <begin position="808"/>
        <end position="832"/>
    </location>
</feature>
<feature type="compositionally biased region" description="Low complexity" evidence="1">
    <location>
        <begin position="764"/>
        <end position="780"/>
    </location>
</feature>
<dbReference type="InterPro" id="IPR032675">
    <property type="entry name" value="LRR_dom_sf"/>
</dbReference>
<evidence type="ECO:0000313" key="2">
    <source>
        <dbReference type="EMBL" id="KDQ10051.1"/>
    </source>
</evidence>
<dbReference type="SUPFAM" id="SSF52047">
    <property type="entry name" value="RNI-like"/>
    <property type="match status" value="1"/>
</dbReference>
<dbReference type="Proteomes" id="UP000027195">
    <property type="component" value="Unassembled WGS sequence"/>
</dbReference>
<keyword evidence="3" id="KW-1185">Reference proteome</keyword>
<accession>A0A067MEN7</accession>
<dbReference type="Gene3D" id="3.80.10.10">
    <property type="entry name" value="Ribonuclease Inhibitor"/>
    <property type="match status" value="1"/>
</dbReference>
<organism evidence="2 3">
    <name type="scientific">Botryobasidium botryosum (strain FD-172 SS1)</name>
    <dbReference type="NCBI Taxonomy" id="930990"/>
    <lineage>
        <taxon>Eukaryota</taxon>
        <taxon>Fungi</taxon>
        <taxon>Dikarya</taxon>
        <taxon>Basidiomycota</taxon>
        <taxon>Agaricomycotina</taxon>
        <taxon>Agaricomycetes</taxon>
        <taxon>Cantharellales</taxon>
        <taxon>Botryobasidiaceae</taxon>
        <taxon>Botryobasidium</taxon>
    </lineage>
</organism>
<sequence>MVELPDALRQTLVDNVLSESPDLALTFLSSMGHRYHESAVSTLFGVITLPDDARLFLPEPLPLYRRLGPLSALLENVTRYGPFVRKLEITDPVILASGDGKVSASLFELDDESEGQSDRINDGSLRPIPADKLNYLLGACSNLEELAWLSTTPPPDGIFETLASTNSKLTTFSFNPMAPLLSSRSMTPCSPFTLASRPTAIRYSAPSLPLFAPLPLTSLHLTRLSQQGARAFSELLHRIGEFSALETMKLDFVWLDDALCERIVEAGRKLRALSIGTSGTKLTDKGVVALLGGCDVLEDFALVEVEGRLSRTLWTKVDTLPPALHTFRVSFSESGPHHSWTADHLQSLPSLAFDPDVLKHLYLTRLVHPLEQERPEPADDMTAVKPIPKDVVKRLKEAKALEVLECDWWSWKPEDVKELLEGCTKLITLKIAFDAPFAKLLNLASSFAALSQFQKLQVTILPQHAPSPPPSPAIRMLPTPGGSPITLTRPMLSPSKSSFAEASSITNSPLASSVLTLSSSFTEYPMQPPLLSPSDLALPLLRDIRKFARRCSKLTEIEWYGRTARGSWVVTRGNDVAPSVSSASGAASGPTATAPTTVGTTLTSATIAPRVEHVPPPPLSEDVWERIRWEEDAARLGWAPPGEREGQVWEGAAAEEMREDREREEMSAVAQQMGEVGVSNGNTNGNGGACGSGGGGGGPNVRSPKGCANGTSGSSGRMRKPSESGKVQGQNALGLGSKGAEPPVPAAPQSEKVWRRGRTSPVVTTAATTGRAAPRTTNRTSEPKSGVAGDGSVPGGRSARGKGERGRGGGSRRGSGAGGGAGRKQNGGTGHGGEGRGKTQSVRGGKPRGGRSESY</sequence>
<dbReference type="STRING" id="930990.A0A067MEN7"/>
<reference evidence="3" key="1">
    <citation type="journal article" date="2014" name="Proc. Natl. Acad. Sci. U.S.A.">
        <title>Extensive sampling of basidiomycete genomes demonstrates inadequacy of the white-rot/brown-rot paradigm for wood decay fungi.</title>
        <authorList>
            <person name="Riley R."/>
            <person name="Salamov A.A."/>
            <person name="Brown D.W."/>
            <person name="Nagy L.G."/>
            <person name="Floudas D."/>
            <person name="Held B.W."/>
            <person name="Levasseur A."/>
            <person name="Lombard V."/>
            <person name="Morin E."/>
            <person name="Otillar R."/>
            <person name="Lindquist E.A."/>
            <person name="Sun H."/>
            <person name="LaButti K.M."/>
            <person name="Schmutz J."/>
            <person name="Jabbour D."/>
            <person name="Luo H."/>
            <person name="Baker S.E."/>
            <person name="Pisabarro A.G."/>
            <person name="Walton J.D."/>
            <person name="Blanchette R.A."/>
            <person name="Henrissat B."/>
            <person name="Martin F."/>
            <person name="Cullen D."/>
            <person name="Hibbett D.S."/>
            <person name="Grigoriev I.V."/>
        </authorList>
    </citation>
    <scope>NUCLEOTIDE SEQUENCE [LARGE SCALE GENOMIC DNA]</scope>
    <source>
        <strain evidence="3">FD-172 SS1</strain>
    </source>
</reference>
<gene>
    <name evidence="2" type="ORF">BOTBODRAFT_68789</name>
</gene>
<dbReference type="OrthoDB" id="2596605at2759"/>